<evidence type="ECO:0000256" key="1">
    <source>
        <dbReference type="SAM" id="SignalP"/>
    </source>
</evidence>
<keyword evidence="3" id="KW-1185">Reference proteome</keyword>
<organism evidence="2 3">
    <name type="scientific">Ditylenchus destructor</name>
    <dbReference type="NCBI Taxonomy" id="166010"/>
    <lineage>
        <taxon>Eukaryota</taxon>
        <taxon>Metazoa</taxon>
        <taxon>Ecdysozoa</taxon>
        <taxon>Nematoda</taxon>
        <taxon>Chromadorea</taxon>
        <taxon>Rhabditida</taxon>
        <taxon>Tylenchina</taxon>
        <taxon>Tylenchomorpha</taxon>
        <taxon>Sphaerularioidea</taxon>
        <taxon>Anguinidae</taxon>
        <taxon>Anguininae</taxon>
        <taxon>Ditylenchus</taxon>
    </lineage>
</organism>
<evidence type="ECO:0000313" key="3">
    <source>
        <dbReference type="Proteomes" id="UP001201812"/>
    </source>
</evidence>
<evidence type="ECO:0000313" key="2">
    <source>
        <dbReference type="EMBL" id="KAI1702397.1"/>
    </source>
</evidence>
<dbReference type="Proteomes" id="UP001201812">
    <property type="component" value="Unassembled WGS sequence"/>
</dbReference>
<feature type="signal peptide" evidence="1">
    <location>
        <begin position="1"/>
        <end position="23"/>
    </location>
</feature>
<sequence length="127" mass="13874">MADFKLSIVIAVILALSSSPILAKSIDQNGIEALSGKILPVGACDICDLFVRMFDEAFPKGSKLPPEITAERLGHDWQKTCGAKPPHQIVAEFCKALHGNEMIFGQLVIEHHKEGDKVNPCKELHIC</sequence>
<feature type="chain" id="PRO_5042036269" description="Saposin B-type domain-containing protein" evidence="1">
    <location>
        <begin position="24"/>
        <end position="127"/>
    </location>
</feature>
<gene>
    <name evidence="2" type="ORF">DdX_15490</name>
</gene>
<dbReference type="AlphaFoldDB" id="A0AAD4MPD2"/>
<protein>
    <recommendedName>
        <fullName evidence="4">Saposin B-type domain-containing protein</fullName>
    </recommendedName>
</protein>
<reference evidence="2" key="1">
    <citation type="submission" date="2022-01" db="EMBL/GenBank/DDBJ databases">
        <title>Genome Sequence Resource for Two Populations of Ditylenchus destructor, the Migratory Endoparasitic Phytonematode.</title>
        <authorList>
            <person name="Zhang H."/>
            <person name="Lin R."/>
            <person name="Xie B."/>
        </authorList>
    </citation>
    <scope>NUCLEOTIDE SEQUENCE</scope>
    <source>
        <strain evidence="2">BazhouSP</strain>
    </source>
</reference>
<accession>A0AAD4MPD2</accession>
<comment type="caution">
    <text evidence="2">The sequence shown here is derived from an EMBL/GenBank/DDBJ whole genome shotgun (WGS) entry which is preliminary data.</text>
</comment>
<evidence type="ECO:0008006" key="4">
    <source>
        <dbReference type="Google" id="ProtNLM"/>
    </source>
</evidence>
<proteinExistence type="predicted"/>
<name>A0AAD4MPD2_9BILA</name>
<keyword evidence="1" id="KW-0732">Signal</keyword>
<dbReference type="EMBL" id="JAKKPZ010000099">
    <property type="protein sequence ID" value="KAI1702397.1"/>
    <property type="molecule type" value="Genomic_DNA"/>
</dbReference>